<evidence type="ECO:0000313" key="2">
    <source>
        <dbReference type="Proteomes" id="UP001530400"/>
    </source>
</evidence>
<comment type="caution">
    <text evidence="1">The sequence shown here is derived from an EMBL/GenBank/DDBJ whole genome shotgun (WGS) entry which is preliminary data.</text>
</comment>
<dbReference type="Proteomes" id="UP001530400">
    <property type="component" value="Unassembled WGS sequence"/>
</dbReference>
<protein>
    <submittedName>
        <fullName evidence="1">Uncharacterized protein</fullName>
    </submittedName>
</protein>
<gene>
    <name evidence="1" type="ORF">ACHAWO_004330</name>
</gene>
<dbReference type="AlphaFoldDB" id="A0ABD3MNU4"/>
<reference evidence="1 2" key="1">
    <citation type="submission" date="2024-10" db="EMBL/GenBank/DDBJ databases">
        <title>Updated reference genomes for cyclostephanoid diatoms.</title>
        <authorList>
            <person name="Roberts W.R."/>
            <person name="Alverson A.J."/>
        </authorList>
    </citation>
    <scope>NUCLEOTIDE SEQUENCE [LARGE SCALE GENOMIC DNA]</scope>
    <source>
        <strain evidence="1 2">AJA010-31</strain>
    </source>
</reference>
<dbReference type="EMBL" id="JALLPJ020001407">
    <property type="protein sequence ID" value="KAL3765152.1"/>
    <property type="molecule type" value="Genomic_DNA"/>
</dbReference>
<proteinExistence type="predicted"/>
<keyword evidence="2" id="KW-1185">Reference proteome</keyword>
<sequence>MILRKEMQERMEMEVETLRVFQQELRGQIDLLKVAFAKKANESNVVVNDEVVGNVENVCGGDVSVKKEQ</sequence>
<organism evidence="1 2">
    <name type="scientific">Cyclotella atomus</name>
    <dbReference type="NCBI Taxonomy" id="382360"/>
    <lineage>
        <taxon>Eukaryota</taxon>
        <taxon>Sar</taxon>
        <taxon>Stramenopiles</taxon>
        <taxon>Ochrophyta</taxon>
        <taxon>Bacillariophyta</taxon>
        <taxon>Coscinodiscophyceae</taxon>
        <taxon>Thalassiosirophycidae</taxon>
        <taxon>Stephanodiscales</taxon>
        <taxon>Stephanodiscaceae</taxon>
        <taxon>Cyclotella</taxon>
    </lineage>
</organism>
<accession>A0ABD3MNU4</accession>
<evidence type="ECO:0000313" key="1">
    <source>
        <dbReference type="EMBL" id="KAL3765152.1"/>
    </source>
</evidence>
<name>A0ABD3MNU4_9STRA</name>